<sequence length="180" mass="20008">MVDQPPMPSVLGRVDFEYYVLGKMSNSGVEPSVVTLTTLINGLRKQSKISQALSLFDEMIEKGYQPHLIVYSTVLNGLYKIGGTDKAVRLLRMMEGRGLPSVSVSLFVDILSNTLHWWWSDKYNSSGDEIFPRLQEGSATDAGYESLILSSDPSNLGKIQYLEVMFLDGNKFSSMPDELG</sequence>
<dbReference type="EMBL" id="VEPZ02001136">
    <property type="protein sequence ID" value="KAE8692369.1"/>
    <property type="molecule type" value="Genomic_DNA"/>
</dbReference>
<protein>
    <recommendedName>
        <fullName evidence="6">Pentatricopeptide repeat-containing protein</fullName>
    </recommendedName>
</protein>
<dbReference type="InterPro" id="IPR011990">
    <property type="entry name" value="TPR-like_helical_dom_sf"/>
</dbReference>
<evidence type="ECO:0000313" key="4">
    <source>
        <dbReference type="EMBL" id="KAE8692369.1"/>
    </source>
</evidence>
<comment type="similarity">
    <text evidence="1">Belongs to the PPR family. P subfamily.</text>
</comment>
<keyword evidence="5" id="KW-1185">Reference proteome</keyword>
<organism evidence="4 5">
    <name type="scientific">Hibiscus syriacus</name>
    <name type="common">Rose of Sharon</name>
    <dbReference type="NCBI Taxonomy" id="106335"/>
    <lineage>
        <taxon>Eukaryota</taxon>
        <taxon>Viridiplantae</taxon>
        <taxon>Streptophyta</taxon>
        <taxon>Embryophyta</taxon>
        <taxon>Tracheophyta</taxon>
        <taxon>Spermatophyta</taxon>
        <taxon>Magnoliopsida</taxon>
        <taxon>eudicotyledons</taxon>
        <taxon>Gunneridae</taxon>
        <taxon>Pentapetalae</taxon>
        <taxon>rosids</taxon>
        <taxon>malvids</taxon>
        <taxon>Malvales</taxon>
        <taxon>Malvaceae</taxon>
        <taxon>Malvoideae</taxon>
        <taxon>Hibiscus</taxon>
    </lineage>
</organism>
<dbReference type="AlphaFoldDB" id="A0A6A2ZM45"/>
<dbReference type="PANTHER" id="PTHR47941">
    <property type="entry name" value="PENTATRICOPEPTIDE REPEAT-CONTAINING PROTEIN 3, MITOCHONDRIAL"/>
    <property type="match status" value="1"/>
</dbReference>
<keyword evidence="2" id="KW-0677">Repeat</keyword>
<proteinExistence type="inferred from homology"/>
<accession>A0A6A2ZM45</accession>
<dbReference type="Gene3D" id="1.25.40.10">
    <property type="entry name" value="Tetratricopeptide repeat domain"/>
    <property type="match status" value="1"/>
</dbReference>
<evidence type="ECO:0000313" key="5">
    <source>
        <dbReference type="Proteomes" id="UP000436088"/>
    </source>
</evidence>
<dbReference type="InterPro" id="IPR002885">
    <property type="entry name" value="PPR_rpt"/>
</dbReference>
<evidence type="ECO:0000256" key="1">
    <source>
        <dbReference type="ARBA" id="ARBA00007626"/>
    </source>
</evidence>
<gene>
    <name evidence="4" type="ORF">F3Y22_tig00110840pilonHSYRG00175</name>
</gene>
<dbReference type="Proteomes" id="UP000436088">
    <property type="component" value="Unassembled WGS sequence"/>
</dbReference>
<feature type="repeat" description="PPR" evidence="3">
    <location>
        <begin position="67"/>
        <end position="101"/>
    </location>
</feature>
<reference evidence="4" key="1">
    <citation type="submission" date="2019-09" db="EMBL/GenBank/DDBJ databases">
        <title>Draft genome information of white flower Hibiscus syriacus.</title>
        <authorList>
            <person name="Kim Y.-M."/>
        </authorList>
    </citation>
    <scope>NUCLEOTIDE SEQUENCE [LARGE SCALE GENOMIC DNA]</scope>
    <source>
        <strain evidence="4">YM2019G1</strain>
    </source>
</reference>
<feature type="repeat" description="PPR" evidence="3">
    <location>
        <begin position="32"/>
        <end position="66"/>
    </location>
</feature>
<dbReference type="Pfam" id="PF13041">
    <property type="entry name" value="PPR_2"/>
    <property type="match status" value="1"/>
</dbReference>
<evidence type="ECO:0008006" key="6">
    <source>
        <dbReference type="Google" id="ProtNLM"/>
    </source>
</evidence>
<name>A0A6A2ZM45_HIBSY</name>
<evidence type="ECO:0000256" key="2">
    <source>
        <dbReference type="ARBA" id="ARBA00022737"/>
    </source>
</evidence>
<dbReference type="NCBIfam" id="TIGR00756">
    <property type="entry name" value="PPR"/>
    <property type="match status" value="2"/>
</dbReference>
<evidence type="ECO:0000256" key="3">
    <source>
        <dbReference type="PROSITE-ProRule" id="PRU00708"/>
    </source>
</evidence>
<comment type="caution">
    <text evidence="4">The sequence shown here is derived from an EMBL/GenBank/DDBJ whole genome shotgun (WGS) entry which is preliminary data.</text>
</comment>
<dbReference type="PROSITE" id="PS51375">
    <property type="entry name" value="PPR"/>
    <property type="match status" value="2"/>
</dbReference>